<name>A0A7R9FLR6_9NEOP</name>
<protein>
    <recommendedName>
        <fullName evidence="1">Amidase domain-containing protein</fullName>
    </recommendedName>
</protein>
<dbReference type="AlphaFoldDB" id="A0A7R9FLR6"/>
<evidence type="ECO:0000259" key="1">
    <source>
        <dbReference type="Pfam" id="PF01425"/>
    </source>
</evidence>
<dbReference type="SUPFAM" id="SSF75304">
    <property type="entry name" value="Amidase signature (AS) enzymes"/>
    <property type="match status" value="1"/>
</dbReference>
<feature type="domain" description="Amidase" evidence="1">
    <location>
        <begin position="219"/>
        <end position="661"/>
    </location>
</feature>
<dbReference type="PANTHER" id="PTHR43372">
    <property type="entry name" value="FATTY-ACID AMIDE HYDROLASE"/>
    <property type="match status" value="1"/>
</dbReference>
<proteinExistence type="predicted"/>
<dbReference type="GO" id="GO:0012505">
    <property type="term" value="C:endomembrane system"/>
    <property type="evidence" value="ECO:0007669"/>
    <property type="project" value="TreeGrafter"/>
</dbReference>
<dbReference type="InterPro" id="IPR036928">
    <property type="entry name" value="AS_sf"/>
</dbReference>
<dbReference type="Gene3D" id="3.90.1300.10">
    <property type="entry name" value="Amidase signature (AS) domain"/>
    <property type="match status" value="1"/>
</dbReference>
<gene>
    <name evidence="2" type="ORF">TTEB3V08_LOCUS2932</name>
</gene>
<organism evidence="2">
    <name type="scientific">Timema tahoe</name>
    <dbReference type="NCBI Taxonomy" id="61484"/>
    <lineage>
        <taxon>Eukaryota</taxon>
        <taxon>Metazoa</taxon>
        <taxon>Ecdysozoa</taxon>
        <taxon>Arthropoda</taxon>
        <taxon>Hexapoda</taxon>
        <taxon>Insecta</taxon>
        <taxon>Pterygota</taxon>
        <taxon>Neoptera</taxon>
        <taxon>Polyneoptera</taxon>
        <taxon>Phasmatodea</taxon>
        <taxon>Timematodea</taxon>
        <taxon>Timematoidea</taxon>
        <taxon>Timematidae</taxon>
        <taxon>Timema</taxon>
    </lineage>
</organism>
<dbReference type="InterPro" id="IPR052739">
    <property type="entry name" value="FAAH2"/>
</dbReference>
<reference evidence="2" key="1">
    <citation type="submission" date="2020-11" db="EMBL/GenBank/DDBJ databases">
        <authorList>
            <person name="Tran Van P."/>
        </authorList>
    </citation>
    <scope>NUCLEOTIDE SEQUENCE</scope>
</reference>
<dbReference type="EMBL" id="OE000731">
    <property type="protein sequence ID" value="CAD7454839.1"/>
    <property type="molecule type" value="Genomic_DNA"/>
</dbReference>
<sequence length="687" mass="75462">MLCLLSQTLVLDQQRIRDCYTVYTGEEQVSSVNVPSVITAMEKPPPVHPTEIRTSISPSSAVELNTTSALANYATEAETVDYPTSKKTNNRLIAVHPRIPNIDYVGTAGVAELWNYRKNLSVEGEWKTILKKLTPDQDLNLDLPVIGSLDQSDPLPMELLVRLFGLVQLLLHRIITPFISLWMRNKIIRRPPPIKNPLLERSATYLARKIRTGELRSEDVVFSFIERVNAVNAYFNTVVQDRFSAALKEARDVDELIASKNKTVEQLEFETPFLGVPVTIKESCALKGMSHCVGSIPRLGIKADADGGAVRAIRKSGAIPIAVTNTPELCFGYETNNLVTGRTNNPYDCKRTCGGSSGGEAVMVSSGSSVISVSSDIAGSIRIPAMFNGVFGHKPTPGYVPITGHFPNAPDPAFEKLLVVGPITRYSEDLRPMLKVMAGDSASKLRLDEKVDMSKLKVFFMDDAGDTLAAISVEREIKNLIHKAAKCLNNKYGVPVEPGNFKEMEESMEMSCAVYFTLEGIPHILRNDSNPKESANVYVELLKSLFGLSRYSSYALSFYLIQNLNAFMSKEKIPMYKKQGLDFKKKLTEVLGDNGVFLCPTHPTAAYYHGQSFTRTAGIMYSMIFNVLGLPSTHVPMGLNKKGLPIGIQVVAGPHQDRLCLAVAEVLEQEFGGWVPPPSSSSSSSSS</sequence>
<evidence type="ECO:0000313" key="2">
    <source>
        <dbReference type="EMBL" id="CAD7454839.1"/>
    </source>
</evidence>
<accession>A0A7R9FLR6</accession>
<dbReference type="PANTHER" id="PTHR43372:SF3">
    <property type="entry name" value="AT07710P-RELATED"/>
    <property type="match status" value="1"/>
</dbReference>
<dbReference type="InterPro" id="IPR023631">
    <property type="entry name" value="Amidase_dom"/>
</dbReference>
<dbReference type="Pfam" id="PF01425">
    <property type="entry name" value="Amidase"/>
    <property type="match status" value="1"/>
</dbReference>